<organism evidence="1 2">
    <name type="scientific">Olea europaea subsp. europaea</name>
    <dbReference type="NCBI Taxonomy" id="158383"/>
    <lineage>
        <taxon>Eukaryota</taxon>
        <taxon>Viridiplantae</taxon>
        <taxon>Streptophyta</taxon>
        <taxon>Embryophyta</taxon>
        <taxon>Tracheophyta</taxon>
        <taxon>Spermatophyta</taxon>
        <taxon>Magnoliopsida</taxon>
        <taxon>eudicotyledons</taxon>
        <taxon>Gunneridae</taxon>
        <taxon>Pentapetalae</taxon>
        <taxon>asterids</taxon>
        <taxon>lamiids</taxon>
        <taxon>Lamiales</taxon>
        <taxon>Oleaceae</taxon>
        <taxon>Oleeae</taxon>
        <taxon>Olea</taxon>
    </lineage>
</organism>
<reference evidence="1 2" key="1">
    <citation type="submission" date="2019-12" db="EMBL/GenBank/DDBJ databases">
        <authorList>
            <person name="Alioto T."/>
            <person name="Alioto T."/>
            <person name="Gomez Garrido J."/>
        </authorList>
    </citation>
    <scope>NUCLEOTIDE SEQUENCE [LARGE SCALE GENOMIC DNA]</scope>
</reference>
<dbReference type="EMBL" id="CACTIH010000144">
    <property type="protein sequence ID" value="CAA2955287.1"/>
    <property type="molecule type" value="Genomic_DNA"/>
</dbReference>
<dbReference type="Proteomes" id="UP000594638">
    <property type="component" value="Unassembled WGS sequence"/>
</dbReference>
<evidence type="ECO:0000313" key="1">
    <source>
        <dbReference type="EMBL" id="CAA2955287.1"/>
    </source>
</evidence>
<evidence type="ECO:0000313" key="2">
    <source>
        <dbReference type="Proteomes" id="UP000594638"/>
    </source>
</evidence>
<comment type="caution">
    <text evidence="1">The sequence shown here is derived from an EMBL/GenBank/DDBJ whole genome shotgun (WGS) entry which is preliminary data.</text>
</comment>
<sequence length="68" mass="7711">MPTEQSERITILSSYYYDTEAETCEKNRLMLKRKLAASAETERQVREIQANTTAIPVAERIEGAAAVY</sequence>
<accession>A0A8S0PRG0</accession>
<dbReference type="OrthoDB" id="10578461at2759"/>
<gene>
    <name evidence="1" type="ORF">OLEA9_A105693</name>
</gene>
<name>A0A8S0PRG0_OLEEU</name>
<dbReference type="Gramene" id="OE9A105693T1">
    <property type="protein sequence ID" value="OE9A105693C1"/>
    <property type="gene ID" value="OE9A105693"/>
</dbReference>
<protein>
    <submittedName>
        <fullName evidence="1">Cytochrome b561</fullName>
    </submittedName>
</protein>
<proteinExistence type="predicted"/>
<keyword evidence="2" id="KW-1185">Reference proteome</keyword>
<dbReference type="AlphaFoldDB" id="A0A8S0PRG0"/>